<evidence type="ECO:0000313" key="4">
    <source>
        <dbReference type="EMBL" id="CAD6443467.1"/>
    </source>
</evidence>
<dbReference type="Pfam" id="PF00636">
    <property type="entry name" value="Ribonuclease_3"/>
    <property type="match status" value="1"/>
</dbReference>
<evidence type="ECO:0000256" key="1">
    <source>
        <dbReference type="ARBA" id="ARBA00022884"/>
    </source>
</evidence>
<dbReference type="SUPFAM" id="SSF69065">
    <property type="entry name" value="RNase III domain-like"/>
    <property type="match status" value="1"/>
</dbReference>
<evidence type="ECO:0000259" key="3">
    <source>
        <dbReference type="PROSITE" id="PS50142"/>
    </source>
</evidence>
<dbReference type="AlphaFoldDB" id="A0A8H2VS37"/>
<organism evidence="4 5">
    <name type="scientific">Sclerotinia trifoliorum</name>
    <dbReference type="NCBI Taxonomy" id="28548"/>
    <lineage>
        <taxon>Eukaryota</taxon>
        <taxon>Fungi</taxon>
        <taxon>Dikarya</taxon>
        <taxon>Ascomycota</taxon>
        <taxon>Pezizomycotina</taxon>
        <taxon>Leotiomycetes</taxon>
        <taxon>Helotiales</taxon>
        <taxon>Sclerotiniaceae</taxon>
        <taxon>Sclerotinia</taxon>
    </lineage>
</organism>
<proteinExistence type="predicted"/>
<dbReference type="InterPro" id="IPR036389">
    <property type="entry name" value="RNase_III_sf"/>
</dbReference>
<keyword evidence="5" id="KW-1185">Reference proteome</keyword>
<feature type="region of interest" description="Disordered" evidence="2">
    <location>
        <begin position="1"/>
        <end position="46"/>
    </location>
</feature>
<dbReference type="PROSITE" id="PS50142">
    <property type="entry name" value="RNASE_3_2"/>
    <property type="match status" value="1"/>
</dbReference>
<dbReference type="GO" id="GO:0006369">
    <property type="term" value="P:termination of RNA polymerase II transcription"/>
    <property type="evidence" value="ECO:0007669"/>
    <property type="project" value="TreeGrafter"/>
</dbReference>
<evidence type="ECO:0000256" key="2">
    <source>
        <dbReference type="SAM" id="MobiDB-lite"/>
    </source>
</evidence>
<sequence length="421" mass="47667">MLHAYYPEAKSRKSSKQEMSSKRPFPFENSIEKEHKKRNVNSSSHGKASKLLSALEDLLDQGGVDEVETVIGKTAFSGALELRDTLRNQLQPELDHSNPTVDASSQEFAKHNTGKMIYPTQLTPWTSSSIPTELPPLPEVLDPTLEVAAFTHHGYSSGDISDLSYERLEWVGDAYIYNISTLLISQTFPALLPGKCSQLRERLVKNITLADYARKYGFDKRARLPEQYQSQDTTKIMGDIFESYVAAVLLSDQKNGVARASEWLRSLWAMTLSKEIKQEERSEKKLDSPLWRLRGAVDDVQTHNVTEVELNAKEKLQKALNSKISRLTYKDIRPVRKDPNTKLPVFTIGVFLTGWGEVDKQIGFGTANGKKDAGLKAADMALKNKKMMCKYLEKKRIYNAQQQKERIALQKQEENINDARL</sequence>
<comment type="caution">
    <text evidence="4">The sequence shown here is derived from an EMBL/GenBank/DDBJ whole genome shotgun (WGS) entry which is preliminary data.</text>
</comment>
<dbReference type="GO" id="GO:0003723">
    <property type="term" value="F:RNA binding"/>
    <property type="evidence" value="ECO:0007669"/>
    <property type="project" value="UniProtKB-KW"/>
</dbReference>
<dbReference type="PROSITE" id="PS00517">
    <property type="entry name" value="RNASE_3_1"/>
    <property type="match status" value="1"/>
</dbReference>
<keyword evidence="1" id="KW-0694">RNA-binding</keyword>
<feature type="domain" description="RNase III" evidence="3">
    <location>
        <begin position="149"/>
        <end position="253"/>
    </location>
</feature>
<dbReference type="InterPro" id="IPR000999">
    <property type="entry name" value="RNase_III_dom"/>
</dbReference>
<feature type="compositionally biased region" description="Basic and acidic residues" evidence="2">
    <location>
        <begin position="9"/>
        <end position="21"/>
    </location>
</feature>
<dbReference type="Gene3D" id="1.10.1520.10">
    <property type="entry name" value="Ribonuclease III domain"/>
    <property type="match status" value="1"/>
</dbReference>
<dbReference type="PANTHER" id="PTHR11207:SF0">
    <property type="entry name" value="RIBONUCLEASE 3"/>
    <property type="match status" value="1"/>
</dbReference>
<evidence type="ECO:0000313" key="5">
    <source>
        <dbReference type="Proteomes" id="UP000624404"/>
    </source>
</evidence>
<reference evidence="4" key="1">
    <citation type="submission" date="2020-10" db="EMBL/GenBank/DDBJ databases">
        <authorList>
            <person name="Kusch S."/>
        </authorList>
    </citation>
    <scope>NUCLEOTIDE SEQUENCE</scope>
    <source>
        <strain evidence="4">SwB9</strain>
    </source>
</reference>
<dbReference type="GO" id="GO:0004525">
    <property type="term" value="F:ribonuclease III activity"/>
    <property type="evidence" value="ECO:0007669"/>
    <property type="project" value="InterPro"/>
</dbReference>
<gene>
    <name evidence="4" type="ORF">SCLTRI_LOCUS3259</name>
</gene>
<dbReference type="SUPFAM" id="SSF54768">
    <property type="entry name" value="dsRNA-binding domain-like"/>
    <property type="match status" value="1"/>
</dbReference>
<name>A0A8H2VS37_9HELO</name>
<dbReference type="GO" id="GO:0034475">
    <property type="term" value="P:U4 snRNA 3'-end processing"/>
    <property type="evidence" value="ECO:0007669"/>
    <property type="project" value="TreeGrafter"/>
</dbReference>
<dbReference type="OrthoDB" id="2392202at2759"/>
<dbReference type="EMBL" id="CAJHIA010000010">
    <property type="protein sequence ID" value="CAD6443467.1"/>
    <property type="molecule type" value="Genomic_DNA"/>
</dbReference>
<dbReference type="PANTHER" id="PTHR11207">
    <property type="entry name" value="RIBONUCLEASE III"/>
    <property type="match status" value="1"/>
</dbReference>
<accession>A0A8H2VS37</accession>
<dbReference type="SMART" id="SM00535">
    <property type="entry name" value="RIBOc"/>
    <property type="match status" value="1"/>
</dbReference>
<dbReference type="GO" id="GO:0005654">
    <property type="term" value="C:nucleoplasm"/>
    <property type="evidence" value="ECO:0007669"/>
    <property type="project" value="TreeGrafter"/>
</dbReference>
<dbReference type="Proteomes" id="UP000624404">
    <property type="component" value="Unassembled WGS sequence"/>
</dbReference>
<protein>
    <submittedName>
        <fullName evidence="4">A6aabc4a-fcdf-4da0-86f6-4313675ef00d</fullName>
    </submittedName>
</protein>
<dbReference type="Gene3D" id="3.30.160.20">
    <property type="match status" value="1"/>
</dbReference>
<dbReference type="CDD" id="cd00593">
    <property type="entry name" value="RIBOc"/>
    <property type="match status" value="1"/>
</dbReference>
<dbReference type="GO" id="GO:0006364">
    <property type="term" value="P:rRNA processing"/>
    <property type="evidence" value="ECO:0007669"/>
    <property type="project" value="TreeGrafter"/>
</dbReference>